<dbReference type="AlphaFoldDB" id="A0A2K8KBN0"/>
<dbReference type="GO" id="GO:0009279">
    <property type="term" value="C:cell outer membrane"/>
    <property type="evidence" value="ECO:0007669"/>
    <property type="project" value="UniProtKB-SubCell"/>
</dbReference>
<organism evidence="6 7">
    <name type="scientific">Roseinatronobacter bogoriensis subsp. barguzinensis</name>
    <dbReference type="NCBI Taxonomy" id="441209"/>
    <lineage>
        <taxon>Bacteria</taxon>
        <taxon>Pseudomonadati</taxon>
        <taxon>Pseudomonadota</taxon>
        <taxon>Alphaproteobacteria</taxon>
        <taxon>Rhodobacterales</taxon>
        <taxon>Paracoccaceae</taxon>
        <taxon>Roseinatronobacter</taxon>
    </lineage>
</organism>
<dbReference type="PROSITE" id="PS51123">
    <property type="entry name" value="OMPA_2"/>
    <property type="match status" value="1"/>
</dbReference>
<comment type="subcellular location">
    <subcellularLocation>
        <location evidence="1">Cell outer membrane</location>
    </subcellularLocation>
</comment>
<keyword evidence="3" id="KW-0998">Cell outer membrane</keyword>
<proteinExistence type="predicted"/>
<evidence type="ECO:0000313" key="6">
    <source>
        <dbReference type="EMBL" id="ATX66824.1"/>
    </source>
</evidence>
<dbReference type="EMBL" id="CP024899">
    <property type="protein sequence ID" value="ATX66824.1"/>
    <property type="molecule type" value="Genomic_DNA"/>
</dbReference>
<evidence type="ECO:0000256" key="1">
    <source>
        <dbReference type="ARBA" id="ARBA00004442"/>
    </source>
</evidence>
<feature type="domain" description="OmpA-like" evidence="5">
    <location>
        <begin position="61"/>
        <end position="178"/>
    </location>
</feature>
<dbReference type="PANTHER" id="PTHR30329:SF21">
    <property type="entry name" value="LIPOPROTEIN YIAD-RELATED"/>
    <property type="match status" value="1"/>
</dbReference>
<dbReference type="InterPro" id="IPR006665">
    <property type="entry name" value="OmpA-like"/>
</dbReference>
<reference evidence="6 7" key="1">
    <citation type="submission" date="2017-11" db="EMBL/GenBank/DDBJ databases">
        <title>Revised Sequence and Annotation of the Rhodobaca barguzinensis strain alga05 Genome.</title>
        <authorList>
            <person name="Kopejtka K."/>
            <person name="Tomasch J.M."/>
            <person name="Bunk B."/>
            <person name="Koblizek M."/>
        </authorList>
    </citation>
    <scope>NUCLEOTIDE SEQUENCE [LARGE SCALE GENOMIC DNA]</scope>
    <source>
        <strain evidence="7">alga05</strain>
    </source>
</reference>
<dbReference type="KEGG" id="rbg:BG454_14150"/>
<dbReference type="SUPFAM" id="SSF103088">
    <property type="entry name" value="OmpA-like"/>
    <property type="match status" value="1"/>
</dbReference>
<dbReference type="InterPro" id="IPR006664">
    <property type="entry name" value="OMP_bac"/>
</dbReference>
<evidence type="ECO:0000259" key="5">
    <source>
        <dbReference type="PROSITE" id="PS51123"/>
    </source>
</evidence>
<sequence>MAIDRRFFLIGAASLGLTACSDPKHSFNREAGASIDEGGFGNPTMHNTMLQSGQISLAEVMTRRFHAEVPSMVNFAFDSAHLDDEARSILRMQAHWMRQFPELRFTIYGHTDAVGTAAYNVRLGQRRADAVMRYLVSQNVPRSSIIAVVSRGETQPLIASEGYEPANRRTVTEISGLVRRHTRMDGQYARIIHREYVASATEQHRPE</sequence>
<dbReference type="Gene3D" id="3.30.1330.60">
    <property type="entry name" value="OmpA-like domain"/>
    <property type="match status" value="1"/>
</dbReference>
<evidence type="ECO:0000256" key="2">
    <source>
        <dbReference type="ARBA" id="ARBA00023136"/>
    </source>
</evidence>
<evidence type="ECO:0000256" key="3">
    <source>
        <dbReference type="ARBA" id="ARBA00023237"/>
    </source>
</evidence>
<dbReference type="PANTHER" id="PTHR30329">
    <property type="entry name" value="STATOR ELEMENT OF FLAGELLAR MOTOR COMPLEX"/>
    <property type="match status" value="1"/>
</dbReference>
<protein>
    <submittedName>
        <fullName evidence="6">OmpA family protein</fullName>
    </submittedName>
</protein>
<accession>A0A2K8KBN0</accession>
<name>A0A2K8KBN0_9RHOB</name>
<dbReference type="RefSeq" id="WP_071482221.1">
    <property type="nucleotide sequence ID" value="NZ_CP024899.1"/>
</dbReference>
<gene>
    <name evidence="6" type="ORF">BG454_14150</name>
</gene>
<evidence type="ECO:0000313" key="7">
    <source>
        <dbReference type="Proteomes" id="UP000228948"/>
    </source>
</evidence>
<keyword evidence="7" id="KW-1185">Reference proteome</keyword>
<dbReference type="STRING" id="441209.GCA_001870665_02613"/>
<dbReference type="PROSITE" id="PS51257">
    <property type="entry name" value="PROKAR_LIPOPROTEIN"/>
    <property type="match status" value="1"/>
</dbReference>
<evidence type="ECO:0000256" key="4">
    <source>
        <dbReference type="PROSITE-ProRule" id="PRU00473"/>
    </source>
</evidence>
<dbReference type="PRINTS" id="PR01021">
    <property type="entry name" value="OMPADOMAIN"/>
</dbReference>
<dbReference type="InterPro" id="IPR036737">
    <property type="entry name" value="OmpA-like_sf"/>
</dbReference>
<dbReference type="Proteomes" id="UP000228948">
    <property type="component" value="Chromosome"/>
</dbReference>
<dbReference type="CDD" id="cd07185">
    <property type="entry name" value="OmpA_C-like"/>
    <property type="match status" value="1"/>
</dbReference>
<dbReference type="InterPro" id="IPR050330">
    <property type="entry name" value="Bact_OuterMem_StrucFunc"/>
</dbReference>
<dbReference type="OrthoDB" id="9810367at2"/>
<dbReference type="Pfam" id="PF00691">
    <property type="entry name" value="OmpA"/>
    <property type="match status" value="1"/>
</dbReference>
<keyword evidence="2 4" id="KW-0472">Membrane</keyword>